<sequence>MIIHKRTVAFLAAITMGLTLGAIGSSAKADDSTINVDTTQAVRTQTTHVASGGLYGMSDSNTPSADLLSALKPKVFTQAPPGGQQSPNGLPPAGDFMNVASLSQKVGSKIIIRLPDHFKNFPYNFTSNAGFEKDEANWLASVGEMVQKAKDSGYASDIYGYELWNEPNWTFVGNSGKTMQQYYEMWNATYNEVKKVDPSAKIVGPSIEHWDKNWITGFLTNAKNNNTLPDVICWHELEDGTAASFPDHVKQLDAIEDNLGIKHLPVSINEYSAPQQTGVPGLMIHYIQSFENVPELDSSCIAFWYNYGRMDNLLTDQQKPNGGYWLYKWYGDMAGQIDKTSTADTNGDLASVANTTDNKDQTSVIFGGTAGNTTINVNNLDSAKFSKSASVQVKETSWDGVDSAVDSPKTIVSGTVPVKNGTVSVPVKNMKAANGYQLVVTPSDSTSTTDNLQYAQAQATDPIRVEAEDSGLLGTAKTYQGSYASGNHYVGSINDASSGVSFKVNALAAGQYKLEIGYANGNQDQKDASDKVTLNNKTLNDAVFPYTTGWTNAVPNVNGTRKVLQYGTVDLNKGENTLTLMKDSSFTELDYVQLTPVNPRPTPVNPDNNNTNQTPTGTITGTSSSSATSSSIKTPAASSSSTNTEPAKTETNSTSKATTVKSFKVYAKKSLYSYKSVNFTKNNRVKKYVVKSRMTAPTFTVIAKAKSANGTARYKLSDGTYITANKKYVANLYWQTKHSNLYVTNKTGLYEYKSTTLSKKNQVKHVKKGQALQVKKVVKHGATTRFQLTNGNYITGNKQFTSLTKF</sequence>
<dbReference type="InterPro" id="IPR044081">
    <property type="entry name" value="DUF5776"/>
</dbReference>
<evidence type="ECO:0000256" key="1">
    <source>
        <dbReference type="ARBA" id="ARBA00008875"/>
    </source>
</evidence>
<name>H1LII6_9LACO</name>
<evidence type="ECO:0000313" key="7">
    <source>
        <dbReference type="EMBL" id="EHO49715.1"/>
    </source>
</evidence>
<dbReference type="InterPro" id="IPR005084">
    <property type="entry name" value="CBM6"/>
</dbReference>
<dbReference type="STRING" id="797516.HMPREF9104_02427"/>
<feature type="domain" description="CBM6" evidence="6">
    <location>
        <begin position="463"/>
        <end position="595"/>
    </location>
</feature>
<dbReference type="EMBL" id="AGRJ01000211">
    <property type="protein sequence ID" value="EHO49715.1"/>
    <property type="molecule type" value="Genomic_DNA"/>
</dbReference>
<proteinExistence type="inferred from homology"/>
<feature type="region of interest" description="Disordered" evidence="4">
    <location>
        <begin position="595"/>
        <end position="655"/>
    </location>
</feature>
<feature type="signal peptide" evidence="5">
    <location>
        <begin position="1"/>
        <end position="29"/>
    </location>
</feature>
<evidence type="ECO:0000259" key="6">
    <source>
        <dbReference type="PROSITE" id="PS51175"/>
    </source>
</evidence>
<dbReference type="RefSeq" id="WP_008857582.1">
    <property type="nucleotide sequence ID" value="NZ_JH591049.1"/>
</dbReference>
<dbReference type="Gene3D" id="3.20.20.80">
    <property type="entry name" value="Glycosidases"/>
    <property type="match status" value="1"/>
</dbReference>
<dbReference type="GO" id="GO:0016798">
    <property type="term" value="F:hydrolase activity, acting on glycosyl bonds"/>
    <property type="evidence" value="ECO:0007669"/>
    <property type="project" value="UniProtKB-KW"/>
</dbReference>
<gene>
    <name evidence="7" type="ORF">HMPREF9104_02427</name>
</gene>
<keyword evidence="3" id="KW-0326">Glycosidase</keyword>
<protein>
    <submittedName>
        <fullName evidence="7">Carbohydrate binding module</fullName>
    </submittedName>
</protein>
<evidence type="ECO:0000256" key="5">
    <source>
        <dbReference type="SAM" id="SignalP"/>
    </source>
</evidence>
<dbReference type="PROSITE" id="PS51175">
    <property type="entry name" value="CBM6"/>
    <property type="match status" value="1"/>
</dbReference>
<feature type="compositionally biased region" description="Low complexity" evidence="4">
    <location>
        <begin position="605"/>
        <end position="642"/>
    </location>
</feature>
<comment type="similarity">
    <text evidence="1">Belongs to the glycosyl hydrolase 39 family.</text>
</comment>
<keyword evidence="2" id="KW-0378">Hydrolase</keyword>
<feature type="compositionally biased region" description="Polar residues" evidence="4">
    <location>
        <begin position="643"/>
        <end position="655"/>
    </location>
</feature>
<dbReference type="InterPro" id="IPR008979">
    <property type="entry name" value="Galactose-bd-like_sf"/>
</dbReference>
<dbReference type="InterPro" id="IPR049166">
    <property type="entry name" value="GH39_cat"/>
</dbReference>
<evidence type="ECO:0000313" key="8">
    <source>
        <dbReference type="Proteomes" id="UP000005025"/>
    </source>
</evidence>
<reference evidence="7 8" key="1">
    <citation type="submission" date="2011-09" db="EMBL/GenBank/DDBJ databases">
        <authorList>
            <person name="Weinstock G."/>
            <person name="Sodergren E."/>
            <person name="Clifton S."/>
            <person name="Fulton L."/>
            <person name="Fulton B."/>
            <person name="Courtney L."/>
            <person name="Fronick C."/>
            <person name="Harrison M."/>
            <person name="Strong C."/>
            <person name="Farmer C."/>
            <person name="Delahaunty K."/>
            <person name="Markovic C."/>
            <person name="Hall O."/>
            <person name="Minx P."/>
            <person name="Tomlinson C."/>
            <person name="Mitreva M."/>
            <person name="Hou S."/>
            <person name="Chen J."/>
            <person name="Wollam A."/>
            <person name="Pepin K.H."/>
            <person name="Johnson M."/>
            <person name="Bhonagiri V."/>
            <person name="Zhang X."/>
            <person name="Suruliraj S."/>
            <person name="Warren W."/>
            <person name="Chinwalla A."/>
            <person name="Mardis E.R."/>
            <person name="Wilson R.K."/>
        </authorList>
    </citation>
    <scope>NUCLEOTIDE SEQUENCE [LARGE SCALE GENOMIC DNA]</scope>
    <source>
        <strain evidence="7 8">F0435</strain>
    </source>
</reference>
<keyword evidence="5" id="KW-0732">Signal</keyword>
<dbReference type="SUPFAM" id="SSF51445">
    <property type="entry name" value="(Trans)glycosidases"/>
    <property type="match status" value="1"/>
</dbReference>
<dbReference type="OrthoDB" id="9760056at2"/>
<dbReference type="SUPFAM" id="SSF49785">
    <property type="entry name" value="Galactose-binding domain-like"/>
    <property type="match status" value="1"/>
</dbReference>
<dbReference type="InterPro" id="IPR017853">
    <property type="entry name" value="GH"/>
</dbReference>
<dbReference type="AlphaFoldDB" id="H1LII6"/>
<dbReference type="Gene3D" id="2.60.120.260">
    <property type="entry name" value="Galactose-binding domain-like"/>
    <property type="match status" value="1"/>
</dbReference>
<evidence type="ECO:0000256" key="4">
    <source>
        <dbReference type="SAM" id="MobiDB-lite"/>
    </source>
</evidence>
<dbReference type="Proteomes" id="UP000005025">
    <property type="component" value="Unassembled WGS sequence"/>
</dbReference>
<feature type="chain" id="PRO_5003551028" evidence="5">
    <location>
        <begin position="30"/>
        <end position="806"/>
    </location>
</feature>
<comment type="caution">
    <text evidence="7">The sequence shown here is derived from an EMBL/GenBank/DDBJ whole genome shotgun (WGS) entry which is preliminary data.</text>
</comment>
<dbReference type="Pfam" id="PF19087">
    <property type="entry name" value="DUF5776"/>
    <property type="match status" value="2"/>
</dbReference>
<accession>H1LII6</accession>
<dbReference type="Pfam" id="PF01229">
    <property type="entry name" value="Glyco_hydro_39"/>
    <property type="match status" value="1"/>
</dbReference>
<organism evidence="7 8">
    <name type="scientific">Lentilactobacillus kisonensis F0435</name>
    <dbReference type="NCBI Taxonomy" id="797516"/>
    <lineage>
        <taxon>Bacteria</taxon>
        <taxon>Bacillati</taxon>
        <taxon>Bacillota</taxon>
        <taxon>Bacilli</taxon>
        <taxon>Lactobacillales</taxon>
        <taxon>Lactobacillaceae</taxon>
        <taxon>Lentilactobacillus</taxon>
    </lineage>
</organism>
<evidence type="ECO:0000256" key="3">
    <source>
        <dbReference type="ARBA" id="ARBA00023295"/>
    </source>
</evidence>
<dbReference type="GO" id="GO:0030246">
    <property type="term" value="F:carbohydrate binding"/>
    <property type="evidence" value="ECO:0007669"/>
    <property type="project" value="InterPro"/>
</dbReference>
<dbReference type="HOGENOM" id="CLU_343506_0_0_9"/>
<dbReference type="PATRIC" id="fig|797516.3.peg.2177"/>
<evidence type="ECO:0000256" key="2">
    <source>
        <dbReference type="ARBA" id="ARBA00022801"/>
    </source>
</evidence>